<organism evidence="1 2">
    <name type="scientific">Choristoneura fumiferana</name>
    <name type="common">Spruce budworm moth</name>
    <name type="synonym">Archips fumiferana</name>
    <dbReference type="NCBI Taxonomy" id="7141"/>
    <lineage>
        <taxon>Eukaryota</taxon>
        <taxon>Metazoa</taxon>
        <taxon>Ecdysozoa</taxon>
        <taxon>Arthropoda</taxon>
        <taxon>Hexapoda</taxon>
        <taxon>Insecta</taxon>
        <taxon>Pterygota</taxon>
        <taxon>Neoptera</taxon>
        <taxon>Endopterygota</taxon>
        <taxon>Lepidoptera</taxon>
        <taxon>Glossata</taxon>
        <taxon>Ditrysia</taxon>
        <taxon>Tortricoidea</taxon>
        <taxon>Tortricidae</taxon>
        <taxon>Tortricinae</taxon>
        <taxon>Choristoneura</taxon>
    </lineage>
</organism>
<name>A0ACC0KYX6_CHOFU</name>
<evidence type="ECO:0000313" key="2">
    <source>
        <dbReference type="Proteomes" id="UP001064048"/>
    </source>
</evidence>
<comment type="caution">
    <text evidence="1">The sequence shown here is derived from an EMBL/GenBank/DDBJ whole genome shotgun (WGS) entry which is preliminary data.</text>
</comment>
<sequence>MSHAGQNVSHTVQNISHTGQNMSHTGQNVSQNNGYSQTLERKHEEKQYTVQSPTFSSFRPQEEPKQNYEGFTTRYETRLYDTPRQATEYSKTEEQRQYESNFYKKEYGYDAPKVTSPLSPKFNARDLKFDDKEPIYSTLKKPNLDGVGQTFSEHQKTTEAIPGGTKQSEFTIKSESYQSYPKTEYIKTETTKSPFLTSTPKFEKTDFSQEYKQMSTDLVKAATPDYERMSSPYGKEVHSYGGPNFMEETTTEVKEVPNGTQKITTTKIYSSSPVNLTTTNTKYEPVKLEGIDELSKAFDNDSRYSTLDSRFNTLESKMSSDTSRSFMRPSEFASEFTQQTMKKDLSKELDSMDRKFAKSTISSETIERKSVMTSSHKPWKGQQNEPNPAVVGMGGIPQNTVGGEPQGQPAPGMFNSRGAGKNNKADQTPTPTRFIRNCEEVGLFQDLLNPDTDADPHNATRGFFYSHVGWLLVKKHPEVLKRSRTIDMSDIYNNPVLRFQKMPWKGQQNEPNPAVVGMGGIPQNTVGGEPQGQPAPGMFNSRGAGKNNKDLLITMVEPEMPFACVMPNCGMTFTNEDHLHVHTKKHDMVLQLGMEQKAAFVADQTPTPTRFIRNCEEVGLFQDLLNPSSSDESGAVKEYETTTISKLTNEVTTISRIVGKQDILDKVTTTDDVSIVRHEDVNKEINETVSYTNNVIKIHSNVEIRKDGSVNIETSKQMPRTLISYTDSVIKDAQVTKDVLLADSSKIDKAPPIMSQKSLDHVVDSLEEHNEAKEKDCQLIKMLKRNYQNALKKPEIKKEPDINNAGFDDFEIIIKKPDGRQYRMRPVEEEKRIQDETKERLKRVLSDKAEKKSQETLQRIPSIDTQILPNLLPLTTGTLVPVTIVNPSTILLTNNLQKIPIVPLNVNQLSGNYKKTVKRRISGNGQRDAKGQDADCVIVEDVRADEEGPVIENISQRCGGFLRQLSLRGCEGIADGSMKTLAQLLTHVNVSWCQSITENGVEALARGCPKLKSFICRGCKQVNDRAVSCLATYCPDLEVLNVQGCDSCRMLERMDLEECVLITDTLSHCELITDNGIKQLSMSPCAAEHLTVLGLDNCPLVTDGALEHLTSCHNLQLIELYDCQLFFSCPGLVWTKLRLTRASELIALSTGNEGKKDKNDNLRSTGERKDRAQDSDSIKPKSPSPDSDQYKSTTEPPVFIEDTNLNGYFSDASNNVVRRAGGPKKNIGIEN</sequence>
<protein>
    <submittedName>
        <fullName evidence="1">Uncharacterized protein</fullName>
    </submittedName>
</protein>
<gene>
    <name evidence="1" type="ORF">MSG28_015213</name>
</gene>
<keyword evidence="2" id="KW-1185">Reference proteome</keyword>
<evidence type="ECO:0000313" key="1">
    <source>
        <dbReference type="EMBL" id="KAI8441673.1"/>
    </source>
</evidence>
<proteinExistence type="predicted"/>
<dbReference type="Proteomes" id="UP001064048">
    <property type="component" value="Chromosome 27"/>
</dbReference>
<reference evidence="1 2" key="1">
    <citation type="journal article" date="2022" name="Genome Biol. Evol.">
        <title>The Spruce Budworm Genome: Reconstructing the Evolutionary History of Antifreeze Proteins.</title>
        <authorList>
            <person name="Beliveau C."/>
            <person name="Gagne P."/>
            <person name="Picq S."/>
            <person name="Vernygora O."/>
            <person name="Keeling C.I."/>
            <person name="Pinkney K."/>
            <person name="Doucet D."/>
            <person name="Wen F."/>
            <person name="Johnston J.S."/>
            <person name="Maaroufi H."/>
            <person name="Boyle B."/>
            <person name="Laroche J."/>
            <person name="Dewar K."/>
            <person name="Juretic N."/>
            <person name="Blackburn G."/>
            <person name="Nisole A."/>
            <person name="Brunet B."/>
            <person name="Brandao M."/>
            <person name="Lumley L."/>
            <person name="Duan J."/>
            <person name="Quan G."/>
            <person name="Lucarotti C.J."/>
            <person name="Roe A.D."/>
            <person name="Sperling F.A.H."/>
            <person name="Levesque R.C."/>
            <person name="Cusson M."/>
        </authorList>
    </citation>
    <scope>NUCLEOTIDE SEQUENCE [LARGE SCALE GENOMIC DNA]</scope>
    <source>
        <strain evidence="1">Glfc:IPQL:Cfum</strain>
    </source>
</reference>
<accession>A0ACC0KYX6</accession>
<dbReference type="EMBL" id="CM046127">
    <property type="protein sequence ID" value="KAI8441673.1"/>
    <property type="molecule type" value="Genomic_DNA"/>
</dbReference>